<dbReference type="STRING" id="270351.Maq22A_c15920"/>
<evidence type="ECO:0000256" key="2">
    <source>
        <dbReference type="ARBA" id="ARBA00004377"/>
    </source>
</evidence>
<reference evidence="14" key="2">
    <citation type="submission" date="2015-01" db="EMBL/GenBank/DDBJ databases">
        <title>Complete genome sequence of Methylobacterium aquaticum strain 22A.</title>
        <authorList>
            <person name="Tani A."/>
            <person name="Ogura Y."/>
            <person name="Hayashi T."/>
        </authorList>
    </citation>
    <scope>NUCLEOTIDE SEQUENCE [LARGE SCALE GENOMIC DNA]</scope>
    <source>
        <strain evidence="14">MA-22A</strain>
    </source>
</reference>
<gene>
    <name evidence="13" type="ORF">Maq22A_c15920</name>
</gene>
<evidence type="ECO:0000256" key="7">
    <source>
        <dbReference type="ARBA" id="ARBA00022519"/>
    </source>
</evidence>
<evidence type="ECO:0000256" key="9">
    <source>
        <dbReference type="ARBA" id="ARBA00022748"/>
    </source>
</evidence>
<comment type="subcellular location">
    <subcellularLocation>
        <location evidence="2 12">Cell inner membrane</location>
        <topology evidence="2 12">Single-pass membrane protein</topology>
    </subcellularLocation>
</comment>
<evidence type="ECO:0000256" key="11">
    <source>
        <dbReference type="ARBA" id="ARBA00023136"/>
    </source>
</evidence>
<keyword evidence="7 12" id="KW-0997">Cell inner membrane</keyword>
<dbReference type="Pfam" id="PF04995">
    <property type="entry name" value="CcmD"/>
    <property type="match status" value="1"/>
</dbReference>
<dbReference type="NCBIfam" id="TIGR03141">
    <property type="entry name" value="cytochro_ccmD"/>
    <property type="match status" value="1"/>
</dbReference>
<comment type="function">
    <text evidence="1 12">Required for the export of heme to the periplasm for the biogenesis of c-type cytochromes.</text>
</comment>
<dbReference type="EMBL" id="AP014704">
    <property type="protein sequence ID" value="BAQ46324.1"/>
    <property type="molecule type" value="Genomic_DNA"/>
</dbReference>
<keyword evidence="5 12" id="KW-0813">Transport</keyword>
<dbReference type="PATRIC" id="fig|270351.10.peg.3063"/>
<evidence type="ECO:0000256" key="12">
    <source>
        <dbReference type="RuleBase" id="RU363101"/>
    </source>
</evidence>
<proteinExistence type="inferred from homology"/>
<dbReference type="AlphaFoldDB" id="A0A0C6FMA4"/>
<evidence type="ECO:0000256" key="10">
    <source>
        <dbReference type="ARBA" id="ARBA00022989"/>
    </source>
</evidence>
<feature type="transmembrane region" description="Helical" evidence="12">
    <location>
        <begin position="12"/>
        <end position="34"/>
    </location>
</feature>
<evidence type="ECO:0000256" key="4">
    <source>
        <dbReference type="ARBA" id="ARBA00016461"/>
    </source>
</evidence>
<dbReference type="GO" id="GO:0017004">
    <property type="term" value="P:cytochrome complex assembly"/>
    <property type="evidence" value="ECO:0007669"/>
    <property type="project" value="UniProtKB-KW"/>
</dbReference>
<dbReference type="GO" id="GO:0005886">
    <property type="term" value="C:plasma membrane"/>
    <property type="evidence" value="ECO:0007669"/>
    <property type="project" value="UniProtKB-SubCell"/>
</dbReference>
<name>A0A0C6FMA4_9HYPH</name>
<keyword evidence="11 12" id="KW-0472">Membrane</keyword>
<evidence type="ECO:0000256" key="3">
    <source>
        <dbReference type="ARBA" id="ARBA00008741"/>
    </source>
</evidence>
<protein>
    <recommendedName>
        <fullName evidence="4 12">Heme exporter protein D</fullName>
    </recommendedName>
</protein>
<keyword evidence="9 12" id="KW-0201">Cytochrome c-type biogenesis</keyword>
<organism evidence="13 14">
    <name type="scientific">Methylobacterium aquaticum</name>
    <dbReference type="NCBI Taxonomy" id="270351"/>
    <lineage>
        <taxon>Bacteria</taxon>
        <taxon>Pseudomonadati</taxon>
        <taxon>Pseudomonadota</taxon>
        <taxon>Alphaproteobacteria</taxon>
        <taxon>Hyphomicrobiales</taxon>
        <taxon>Methylobacteriaceae</taxon>
        <taxon>Methylobacterium</taxon>
    </lineage>
</organism>
<reference evidence="13 14" key="1">
    <citation type="journal article" date="2015" name="Genome Announc.">
        <title>Complete Genome Sequence of Methylobacterium aquaticum Strain 22A, Isolated from Racomitrium japonicum Moss.</title>
        <authorList>
            <person name="Tani A."/>
            <person name="Ogura Y."/>
            <person name="Hayashi T."/>
            <person name="Kimbara K."/>
        </authorList>
    </citation>
    <scope>NUCLEOTIDE SEQUENCE [LARGE SCALE GENOMIC DNA]</scope>
    <source>
        <strain evidence="13 14">MA-22A</strain>
    </source>
</reference>
<accession>A0A0C6FMA4</accession>
<keyword evidence="10 12" id="KW-1133">Transmembrane helix</keyword>
<evidence type="ECO:0000256" key="8">
    <source>
        <dbReference type="ARBA" id="ARBA00022692"/>
    </source>
</evidence>
<dbReference type="Proteomes" id="UP000061432">
    <property type="component" value="Chromosome"/>
</dbReference>
<evidence type="ECO:0000256" key="6">
    <source>
        <dbReference type="ARBA" id="ARBA00022475"/>
    </source>
</evidence>
<keyword evidence="6 12" id="KW-1003">Cell membrane</keyword>
<evidence type="ECO:0000313" key="13">
    <source>
        <dbReference type="EMBL" id="BAQ46324.1"/>
    </source>
</evidence>
<comment type="similarity">
    <text evidence="3 12">Belongs to the CcmD/CycX/HelD family.</text>
</comment>
<evidence type="ECO:0000256" key="1">
    <source>
        <dbReference type="ARBA" id="ARBA00002442"/>
    </source>
</evidence>
<dbReference type="GO" id="GO:0015886">
    <property type="term" value="P:heme transport"/>
    <property type="evidence" value="ECO:0007669"/>
    <property type="project" value="InterPro"/>
</dbReference>
<keyword evidence="8 12" id="KW-0812">Transmembrane</keyword>
<evidence type="ECO:0000256" key="5">
    <source>
        <dbReference type="ARBA" id="ARBA00022448"/>
    </source>
</evidence>
<dbReference type="InterPro" id="IPR007078">
    <property type="entry name" value="Haem_export_protD_CcmD"/>
</dbReference>
<dbReference type="KEGG" id="maqu:Maq22A_c15920"/>
<sequence length="60" mass="6398">MDLGMNLGPHAAFILGAYGFTALVILGLVAHAVLDRRAQERALARLAKEPLKRDSARGAL</sequence>
<evidence type="ECO:0000313" key="14">
    <source>
        <dbReference type="Proteomes" id="UP000061432"/>
    </source>
</evidence>